<dbReference type="RefSeq" id="WP_308372621.1">
    <property type="nucleotide sequence ID" value="NZ_CP133191.1"/>
</dbReference>
<dbReference type="EMBL" id="CP133191">
    <property type="protein sequence ID" value="WMN03099.1"/>
    <property type="molecule type" value="Genomic_DNA"/>
</dbReference>
<feature type="domain" description="Putative host cell surface-exposed lipoprotein Ltp-like HTH region" evidence="2">
    <location>
        <begin position="243"/>
        <end position="283"/>
    </location>
</feature>
<dbReference type="Pfam" id="PF07553">
    <property type="entry name" value="Lipoprotein_Ltp"/>
    <property type="match status" value="2"/>
</dbReference>
<keyword evidence="3" id="KW-0614">Plasmid</keyword>
<feature type="region of interest" description="Disordered" evidence="1">
    <location>
        <begin position="204"/>
        <end position="238"/>
    </location>
</feature>
<reference evidence="3" key="1">
    <citation type="submission" date="2023-08" db="EMBL/GenBank/DDBJ databases">
        <title>Isolation and Characterization of Rhodococcus erythropolis MGMM8.</title>
        <authorList>
            <person name="Diabankana R.G.C."/>
            <person name="Afordoanyi D.M."/>
            <person name="Validov S.Z."/>
        </authorList>
    </citation>
    <scope>NUCLEOTIDE SEQUENCE</scope>
    <source>
        <strain evidence="3">MGMM8</strain>
        <plasmid evidence="3">pMGMM8_1</plasmid>
    </source>
</reference>
<organism evidence="3 4">
    <name type="scientific">Rhodococcus erythropolis</name>
    <name type="common">Arthrobacter picolinophilus</name>
    <dbReference type="NCBI Taxonomy" id="1833"/>
    <lineage>
        <taxon>Bacteria</taxon>
        <taxon>Bacillati</taxon>
        <taxon>Actinomycetota</taxon>
        <taxon>Actinomycetes</taxon>
        <taxon>Mycobacteriales</taxon>
        <taxon>Nocardiaceae</taxon>
        <taxon>Rhodococcus</taxon>
        <taxon>Rhodococcus erythropolis group</taxon>
    </lineage>
</organism>
<dbReference type="PROSITE" id="PS51257">
    <property type="entry name" value="PROKAR_LIPOPROTEIN"/>
    <property type="match status" value="1"/>
</dbReference>
<evidence type="ECO:0000259" key="2">
    <source>
        <dbReference type="Pfam" id="PF07553"/>
    </source>
</evidence>
<accession>A0AAX3ZYY6</accession>
<geneLocation type="plasmid" evidence="3 4">
    <name>pMGMM8_1</name>
</geneLocation>
<evidence type="ECO:0000313" key="3">
    <source>
        <dbReference type="EMBL" id="WMN03099.1"/>
    </source>
</evidence>
<keyword evidence="3" id="KW-0449">Lipoprotein</keyword>
<evidence type="ECO:0000256" key="1">
    <source>
        <dbReference type="SAM" id="MobiDB-lite"/>
    </source>
</evidence>
<name>A0AAX3ZYY6_RHOER</name>
<sequence length="334" mass="35954">MKRTFAATAALSVALLIGGCSTKTESQQITAEAATAACLDQADKLAATFTKSTVSDPSAEETDHGYRITAGVEGSASDGTTVKRDFTCLAYLGDNGIETRDVNWTPTTGQTTKPPQTLREEYDARMAAGKIQNPAGAFDEDTKFCETLRISGDPVRILAEAITRPQNLDSPTAHRISRIKEMIPILCADQTATIQRATEEFNLHPGAQPVTPTTKPVVASTPSAPLPKTTSPAKTEPGITAGQRNAVRAAKDYLAYTAFSRQGLIEQLEFENYSTDDATFAVDYIAPDWNIQAAKAAQDYLDYTAFSRQGLIDQLMFEGYTSAQAQYGVEQTGL</sequence>
<gene>
    <name evidence="3" type="ORF">QIE55_32345</name>
</gene>
<dbReference type="Proteomes" id="UP001230933">
    <property type="component" value="Plasmid pMGMM8_1"/>
</dbReference>
<feature type="domain" description="Putative host cell surface-exposed lipoprotein Ltp-like HTH region" evidence="2">
    <location>
        <begin position="288"/>
        <end position="330"/>
    </location>
</feature>
<proteinExistence type="predicted"/>
<dbReference type="Gene3D" id="1.10.10.10">
    <property type="entry name" value="Winged helix-like DNA-binding domain superfamily/Winged helix DNA-binding domain"/>
    <property type="match status" value="2"/>
</dbReference>
<feature type="compositionally biased region" description="Polar residues" evidence="1">
    <location>
        <begin position="210"/>
        <end position="233"/>
    </location>
</feature>
<protein>
    <submittedName>
        <fullName evidence="3">Ltp family lipoprotein</fullName>
    </submittedName>
</protein>
<dbReference type="InterPro" id="IPR011434">
    <property type="entry name" value="Ltp-like_HTH"/>
</dbReference>
<evidence type="ECO:0000313" key="4">
    <source>
        <dbReference type="Proteomes" id="UP001230933"/>
    </source>
</evidence>
<dbReference type="InterPro" id="IPR036388">
    <property type="entry name" value="WH-like_DNA-bd_sf"/>
</dbReference>
<dbReference type="AlphaFoldDB" id="A0AAX3ZYY6"/>